<dbReference type="GO" id="GO:0046872">
    <property type="term" value="F:metal ion binding"/>
    <property type="evidence" value="ECO:0007669"/>
    <property type="project" value="UniProtKB-KW"/>
</dbReference>
<evidence type="ECO:0000259" key="6">
    <source>
        <dbReference type="Pfam" id="PF03738"/>
    </source>
</evidence>
<evidence type="ECO:0000313" key="7">
    <source>
        <dbReference type="EMBL" id="ABY23676.1"/>
    </source>
</evidence>
<dbReference type="HOGENOM" id="CLU_059175_0_0_11"/>
<keyword evidence="3" id="KW-0547">Nucleotide-binding</keyword>
<organism evidence="7 8">
    <name type="scientific">Renibacterium salmoninarum (strain ATCC 33209 / DSM 20767 / JCM 11484 / NBRC 15589 / NCIMB 2235)</name>
    <dbReference type="NCBI Taxonomy" id="288705"/>
    <lineage>
        <taxon>Bacteria</taxon>
        <taxon>Bacillati</taxon>
        <taxon>Actinomycetota</taxon>
        <taxon>Actinomycetes</taxon>
        <taxon>Micrococcales</taxon>
        <taxon>Micrococcaceae</taxon>
        <taxon>Renibacterium</taxon>
    </lineage>
</organism>
<keyword evidence="1" id="KW-0436">Ligase</keyword>
<dbReference type="STRING" id="288705.RSal33209_1943"/>
<keyword evidence="4" id="KW-0067">ATP-binding</keyword>
<proteinExistence type="predicted"/>
<dbReference type="AlphaFoldDB" id="A9WS88"/>
<dbReference type="SUPFAM" id="SSF56059">
    <property type="entry name" value="Glutathione synthetase ATP-binding domain-like"/>
    <property type="match status" value="1"/>
</dbReference>
<dbReference type="Proteomes" id="UP000002007">
    <property type="component" value="Chromosome"/>
</dbReference>
<name>A9WS88_RENSM</name>
<evidence type="ECO:0000313" key="8">
    <source>
        <dbReference type="Proteomes" id="UP000002007"/>
    </source>
</evidence>
<evidence type="ECO:0000256" key="2">
    <source>
        <dbReference type="ARBA" id="ARBA00022723"/>
    </source>
</evidence>
<evidence type="ECO:0000256" key="5">
    <source>
        <dbReference type="ARBA" id="ARBA00022842"/>
    </source>
</evidence>
<evidence type="ECO:0000256" key="3">
    <source>
        <dbReference type="ARBA" id="ARBA00022741"/>
    </source>
</evidence>
<dbReference type="InterPro" id="IPR016185">
    <property type="entry name" value="PreATP-grasp_dom_sf"/>
</dbReference>
<dbReference type="eggNOG" id="COG0754">
    <property type="taxonomic scope" value="Bacteria"/>
</dbReference>
<dbReference type="EMBL" id="CP000910">
    <property type="protein sequence ID" value="ABY23676.1"/>
    <property type="molecule type" value="Genomic_DNA"/>
</dbReference>
<sequence length="402" mass="45788">MKRHEVAPRPDWKQKIEEQVLVFSTSFTADGQPVEYWNERAYYEFELAEVERLEETAEELHRMCLEAAKFLATGALGEIGIGAEALALAAKSFEHRDADIYGRFDVIYDGQGGPAKLLEYNADTPTGLIEASVSQWFWLQDVFPEKDQWNGIHEALIKQWKKLQYRTGMSMLHVSHSELEESGEDWMTAAYMRDVASSAGWNTVGINMSDIGWNPDLRRFVDLDNFVINTIFKLYPWEVMLKEPFGQYLLNRVQSPRWVEPAWKMLLSTKALLPARWHLYPGHPNLLPAYLDEPRDLEAWAAKPLHGREGDNIRIHAPGIEINQPGEYGKEGWCYQQYHPLPSYEGNHPVLGLWVVDGESVGCGIRESDGPVTDYYCRFVPNTINAPAPLNPPPAANQGIQL</sequence>
<reference evidence="8" key="1">
    <citation type="journal article" date="2008" name="J. Bacteriol.">
        <title>Genome sequence of the fish pathogen Renibacterium salmoninarum suggests reductive evolution away from an environmental Arthrobacter ancestor.</title>
        <authorList>
            <person name="Wiens G.D."/>
            <person name="Rockey D.D."/>
            <person name="Wu Z."/>
            <person name="Chang J."/>
            <person name="Levy R."/>
            <person name="Crane S."/>
            <person name="Chen D.S."/>
            <person name="Capri G.R."/>
            <person name="Burnett J.R."/>
            <person name="Sudheesh P.S."/>
            <person name="Schipma M.J."/>
            <person name="Burd H."/>
            <person name="Bhattacharyya A."/>
            <person name="Rhodes L.D."/>
            <person name="Kaul R."/>
            <person name="Strom M.S."/>
        </authorList>
    </citation>
    <scope>NUCLEOTIDE SEQUENCE [LARGE SCALE GENOMIC DNA]</scope>
    <source>
        <strain evidence="8">ATCC 33209 / DSM 20767 / JCM 11484 / NBRC 15589 / NCIMB 2235</strain>
    </source>
</reference>
<protein>
    <submittedName>
        <fullName evidence="7">Glutathionylspermidine synthase family protein</fullName>
    </submittedName>
</protein>
<dbReference type="KEGG" id="rsa:RSal33209_1943"/>
<feature type="domain" description="Glutathionylspermidine synthase pre-ATP-grasp-like" evidence="6">
    <location>
        <begin position="12"/>
        <end position="384"/>
    </location>
</feature>
<accession>A9WS88</accession>
<dbReference type="Pfam" id="PF03738">
    <property type="entry name" value="GSP_synth"/>
    <property type="match status" value="1"/>
</dbReference>
<dbReference type="InterPro" id="IPR005494">
    <property type="entry name" value="GSPS_pre-ATP-grasp-like_dom"/>
</dbReference>
<evidence type="ECO:0000256" key="4">
    <source>
        <dbReference type="ARBA" id="ARBA00022840"/>
    </source>
</evidence>
<keyword evidence="5" id="KW-0460">Magnesium</keyword>
<keyword evidence="8" id="KW-1185">Reference proteome</keyword>
<dbReference type="GO" id="GO:0016874">
    <property type="term" value="F:ligase activity"/>
    <property type="evidence" value="ECO:0007669"/>
    <property type="project" value="UniProtKB-KW"/>
</dbReference>
<keyword evidence="2" id="KW-0479">Metal-binding</keyword>
<gene>
    <name evidence="7" type="ordered locus">RSal33209_1943</name>
</gene>
<evidence type="ECO:0000256" key="1">
    <source>
        <dbReference type="ARBA" id="ARBA00022598"/>
    </source>
</evidence>
<dbReference type="GO" id="GO:0005524">
    <property type="term" value="F:ATP binding"/>
    <property type="evidence" value="ECO:0007669"/>
    <property type="project" value="UniProtKB-KW"/>
</dbReference>
<dbReference type="Gene3D" id="3.30.1490.330">
    <property type="match status" value="1"/>
</dbReference>
<dbReference type="SUPFAM" id="SSF52440">
    <property type="entry name" value="PreATP-grasp domain"/>
    <property type="match status" value="1"/>
</dbReference>
<dbReference type="RefSeq" id="WP_012245346.1">
    <property type="nucleotide sequence ID" value="NC_010168.1"/>
</dbReference>